<gene>
    <name evidence="2" type="ORF">I553_10030</name>
</gene>
<evidence type="ECO:0000256" key="1">
    <source>
        <dbReference type="SAM" id="MobiDB-lite"/>
    </source>
</evidence>
<comment type="caution">
    <text evidence="2">The sequence shown here is derived from an EMBL/GenBank/DDBJ whole genome shotgun (WGS) entry which is preliminary data.</text>
</comment>
<dbReference type="PATRIC" id="fig|1299334.3.peg.9516"/>
<feature type="region of interest" description="Disordered" evidence="1">
    <location>
        <begin position="1"/>
        <end position="25"/>
    </location>
</feature>
<proteinExistence type="predicted"/>
<organism evidence="2">
    <name type="scientific">Mycobacterium xenopi 4042</name>
    <dbReference type="NCBI Taxonomy" id="1299334"/>
    <lineage>
        <taxon>Bacteria</taxon>
        <taxon>Bacillati</taxon>
        <taxon>Actinomycetota</taxon>
        <taxon>Actinomycetes</taxon>
        <taxon>Mycobacteriales</taxon>
        <taxon>Mycobacteriaceae</taxon>
        <taxon>Mycobacterium</taxon>
    </lineage>
</organism>
<evidence type="ECO:0000313" key="2">
    <source>
        <dbReference type="EMBL" id="EUA08973.1"/>
    </source>
</evidence>
<dbReference type="AlphaFoldDB" id="X7YR39"/>
<dbReference type="EMBL" id="JAOB01000090">
    <property type="protein sequence ID" value="EUA08973.1"/>
    <property type="molecule type" value="Genomic_DNA"/>
</dbReference>
<reference evidence="2" key="1">
    <citation type="submission" date="2014-01" db="EMBL/GenBank/DDBJ databases">
        <authorList>
            <person name="Brown-Elliot B."/>
            <person name="Wallace R."/>
            <person name="Lenaerts A."/>
            <person name="Ordway D."/>
            <person name="DeGroote M.A."/>
            <person name="Parker T."/>
            <person name="Sizemore C."/>
            <person name="Tallon L.J."/>
            <person name="Sadzewicz L.K."/>
            <person name="Sengamalay N."/>
            <person name="Fraser C.M."/>
            <person name="Hine E."/>
            <person name="Shefchek K.A."/>
            <person name="Das S.P."/>
            <person name="Tettelin H."/>
        </authorList>
    </citation>
    <scope>NUCLEOTIDE SEQUENCE [LARGE SCALE GENOMIC DNA]</scope>
    <source>
        <strain evidence="2">4042</strain>
    </source>
</reference>
<accession>X7YR39</accession>
<name>X7YR39_MYCXE</name>
<protein>
    <submittedName>
        <fullName evidence="2">Uncharacterized protein</fullName>
    </submittedName>
</protein>
<sequence length="43" mass="4874">MPGSDLLTFGSLPPGRRLSRSPERHSIRRDVVEQDPVRVWGIC</sequence>